<protein>
    <recommendedName>
        <fullName evidence="9">DUF4870 domain-containing protein</fullName>
    </recommendedName>
</protein>
<dbReference type="KEGG" id="mph:MLP_06930"/>
<feature type="compositionally biased region" description="Pro residues" evidence="5">
    <location>
        <begin position="85"/>
        <end position="99"/>
    </location>
</feature>
<dbReference type="eggNOG" id="COG3296">
    <property type="taxonomic scope" value="Bacteria"/>
</dbReference>
<keyword evidence="8" id="KW-1185">Reference proteome</keyword>
<dbReference type="AlphaFoldDB" id="F5XL19"/>
<sequence>MSQFPPSAPDPENHPYGQSPAGPGGGQPGYGQQGYPPPGGYGQQPGQPDQPPQQPYPPQSYPPQAYSQQGYPQQPYPQQGYPQQPQQPYPPQAYPPQGPLSPSDERMWATLTNISIPFFGFVGPLITYLLFKDRDPWLRAATAEALNFSILYGIAQLISSILLLATIGGVLMGLLWIAALVLCILAAIATNKGEQYRYPVNWRLIK</sequence>
<feature type="compositionally biased region" description="Gly residues" evidence="5">
    <location>
        <begin position="22"/>
        <end position="32"/>
    </location>
</feature>
<reference evidence="7 8" key="1">
    <citation type="submission" date="2011-05" db="EMBL/GenBank/DDBJ databases">
        <title>Whole genome sequence of Microlunatus phosphovorus NM-1.</title>
        <authorList>
            <person name="Hosoyama A."/>
            <person name="Sasaki K."/>
            <person name="Harada T."/>
            <person name="Igarashi R."/>
            <person name="Kawakoshi A."/>
            <person name="Sasagawa M."/>
            <person name="Fukada J."/>
            <person name="Nakamura S."/>
            <person name="Katano Y."/>
            <person name="Hanada S."/>
            <person name="Kamagata Y."/>
            <person name="Nakamura N."/>
            <person name="Yamazaki S."/>
            <person name="Fujita N."/>
        </authorList>
    </citation>
    <scope>NUCLEOTIDE SEQUENCE [LARGE SCALE GENOMIC DNA]</scope>
    <source>
        <strain evidence="8">ATCC 700054 / DSM 10555 / JCM 9379 / NBRC 101784 / NCIMB 13414 / VKM Ac-1990 / NM-1</strain>
    </source>
</reference>
<feature type="compositionally biased region" description="Pro residues" evidence="5">
    <location>
        <begin position="48"/>
        <end position="61"/>
    </location>
</feature>
<dbReference type="STRING" id="1032480.MLP_06930"/>
<evidence type="ECO:0000256" key="6">
    <source>
        <dbReference type="SAM" id="Phobius"/>
    </source>
</evidence>
<evidence type="ECO:0000256" key="5">
    <source>
        <dbReference type="SAM" id="MobiDB-lite"/>
    </source>
</evidence>
<proteinExistence type="predicted"/>
<name>F5XL19_MICPN</name>
<evidence type="ECO:0000313" key="8">
    <source>
        <dbReference type="Proteomes" id="UP000007947"/>
    </source>
</evidence>
<dbReference type="InterPro" id="IPR019109">
    <property type="entry name" value="MamF_MmsF"/>
</dbReference>
<feature type="transmembrane region" description="Helical" evidence="6">
    <location>
        <begin position="143"/>
        <end position="164"/>
    </location>
</feature>
<dbReference type="Proteomes" id="UP000007947">
    <property type="component" value="Chromosome"/>
</dbReference>
<organism evidence="7 8">
    <name type="scientific">Microlunatus phosphovorus (strain ATCC 700054 / DSM 10555 / JCM 9379 / NBRC 101784 / NCIMB 13414 / VKM Ac-1990 / NM-1)</name>
    <dbReference type="NCBI Taxonomy" id="1032480"/>
    <lineage>
        <taxon>Bacteria</taxon>
        <taxon>Bacillati</taxon>
        <taxon>Actinomycetota</taxon>
        <taxon>Actinomycetes</taxon>
        <taxon>Propionibacteriales</taxon>
        <taxon>Propionibacteriaceae</taxon>
        <taxon>Microlunatus</taxon>
    </lineage>
</organism>
<evidence type="ECO:0000256" key="3">
    <source>
        <dbReference type="ARBA" id="ARBA00022989"/>
    </source>
</evidence>
<dbReference type="RefSeq" id="WP_013861596.1">
    <property type="nucleotide sequence ID" value="NC_015635.1"/>
</dbReference>
<evidence type="ECO:0000256" key="2">
    <source>
        <dbReference type="ARBA" id="ARBA00022692"/>
    </source>
</evidence>
<feature type="region of interest" description="Disordered" evidence="5">
    <location>
        <begin position="1"/>
        <end position="105"/>
    </location>
</feature>
<keyword evidence="3 6" id="KW-1133">Transmembrane helix</keyword>
<dbReference type="HOGENOM" id="CLU_110679_0_0_11"/>
<feature type="compositionally biased region" description="Low complexity" evidence="5">
    <location>
        <begin position="62"/>
        <end position="84"/>
    </location>
</feature>
<dbReference type="EMBL" id="AP012204">
    <property type="protein sequence ID" value="BAK33707.1"/>
    <property type="molecule type" value="Genomic_DNA"/>
</dbReference>
<feature type="transmembrane region" description="Helical" evidence="6">
    <location>
        <begin position="170"/>
        <end position="189"/>
    </location>
</feature>
<feature type="transmembrane region" description="Helical" evidence="6">
    <location>
        <begin position="107"/>
        <end position="131"/>
    </location>
</feature>
<comment type="subcellular location">
    <subcellularLocation>
        <location evidence="1">Membrane</location>
        <topology evidence="1">Multi-pass membrane protein</topology>
    </subcellularLocation>
</comment>
<gene>
    <name evidence="7" type="ordered locus">MLP_06930</name>
</gene>
<accession>F5XL19</accession>
<keyword evidence="2 6" id="KW-0812">Transmembrane</keyword>
<evidence type="ECO:0000256" key="1">
    <source>
        <dbReference type="ARBA" id="ARBA00004141"/>
    </source>
</evidence>
<keyword evidence="4 6" id="KW-0472">Membrane</keyword>
<evidence type="ECO:0000313" key="7">
    <source>
        <dbReference type="EMBL" id="BAK33707.1"/>
    </source>
</evidence>
<evidence type="ECO:0000256" key="4">
    <source>
        <dbReference type="ARBA" id="ARBA00023136"/>
    </source>
</evidence>
<dbReference type="OrthoDB" id="9808930at2"/>
<dbReference type="Pfam" id="PF09685">
    <property type="entry name" value="MamF_MmsF"/>
    <property type="match status" value="1"/>
</dbReference>
<evidence type="ECO:0008006" key="9">
    <source>
        <dbReference type="Google" id="ProtNLM"/>
    </source>
</evidence>